<keyword evidence="1" id="KW-1133">Transmembrane helix</keyword>
<protein>
    <recommendedName>
        <fullName evidence="2">DUF7847 domain-containing protein</fullName>
    </recommendedName>
</protein>
<feature type="transmembrane region" description="Helical" evidence="1">
    <location>
        <begin position="190"/>
        <end position="213"/>
    </location>
</feature>
<organism evidence="3 4">
    <name type="scientific">Natronocalculus amylovorans</name>
    <dbReference type="NCBI Taxonomy" id="2917812"/>
    <lineage>
        <taxon>Archaea</taxon>
        <taxon>Methanobacteriati</taxon>
        <taxon>Methanobacteriota</taxon>
        <taxon>Stenosarchaea group</taxon>
        <taxon>Halobacteria</taxon>
        <taxon>Halobacteriales</taxon>
        <taxon>Haloferacaceae</taxon>
        <taxon>Natronocalculus</taxon>
    </lineage>
</organism>
<evidence type="ECO:0000313" key="3">
    <source>
        <dbReference type="EMBL" id="MCL9817703.1"/>
    </source>
</evidence>
<evidence type="ECO:0000256" key="1">
    <source>
        <dbReference type="SAM" id="Phobius"/>
    </source>
</evidence>
<dbReference type="Pfam" id="PF25231">
    <property type="entry name" value="DUF7847"/>
    <property type="match status" value="1"/>
</dbReference>
<evidence type="ECO:0000313" key="4">
    <source>
        <dbReference type="Proteomes" id="UP001203207"/>
    </source>
</evidence>
<feature type="transmembrane region" description="Helical" evidence="1">
    <location>
        <begin position="233"/>
        <end position="255"/>
    </location>
</feature>
<keyword evidence="1" id="KW-0472">Membrane</keyword>
<keyword evidence="1" id="KW-0812">Transmembrane</keyword>
<accession>A0AAE3FYG1</accession>
<name>A0AAE3FYG1_9EURY</name>
<feature type="domain" description="DUF7847" evidence="2">
    <location>
        <begin position="1"/>
        <end position="258"/>
    </location>
</feature>
<feature type="transmembrane region" description="Helical" evidence="1">
    <location>
        <begin position="53"/>
        <end position="74"/>
    </location>
</feature>
<proteinExistence type="predicted"/>
<dbReference type="Proteomes" id="UP001203207">
    <property type="component" value="Unassembled WGS sequence"/>
</dbReference>
<feature type="transmembrane region" description="Helical" evidence="1">
    <location>
        <begin position="95"/>
        <end position="124"/>
    </location>
</feature>
<gene>
    <name evidence="3" type="ORF">AArcSt2_12180</name>
</gene>
<reference evidence="3" key="2">
    <citation type="submission" date="2022-02" db="EMBL/GenBank/DDBJ databases">
        <authorList>
            <person name="Elcheninov A.G."/>
            <person name="Sorokin D.Y."/>
            <person name="Kublanov I.V."/>
        </authorList>
    </citation>
    <scope>NUCLEOTIDE SEQUENCE</scope>
    <source>
        <strain evidence="3">AArc-St2</strain>
    </source>
</reference>
<dbReference type="InterPro" id="IPR057169">
    <property type="entry name" value="DUF7847"/>
</dbReference>
<feature type="transmembrane region" description="Helical" evidence="1">
    <location>
        <begin position="130"/>
        <end position="151"/>
    </location>
</feature>
<dbReference type="RefSeq" id="WP_250584990.1">
    <property type="nucleotide sequence ID" value="NZ_JAKRVX010000005.1"/>
</dbReference>
<reference evidence="3" key="1">
    <citation type="journal article" date="2022" name="Syst. Appl. Microbiol.">
        <title>Natronocalculus amylovorans gen. nov., sp. nov., and Natranaeroarchaeum aerophilus sp. nov., dominant culturable amylolytic natronoarchaea from hypersaline soda lakes in southwestern Siberia.</title>
        <authorList>
            <person name="Sorokin D.Y."/>
            <person name="Elcheninov A.G."/>
            <person name="Khizhniak T.V."/>
            <person name="Koenen M."/>
            <person name="Bale N.J."/>
            <person name="Damste J.S.S."/>
            <person name="Kublanov I.V."/>
        </authorList>
    </citation>
    <scope>NUCLEOTIDE SEQUENCE</scope>
    <source>
        <strain evidence="3">AArc-St2</strain>
    </source>
</reference>
<dbReference type="AlphaFoldDB" id="A0AAE3FYG1"/>
<evidence type="ECO:0000259" key="2">
    <source>
        <dbReference type="Pfam" id="PF25231"/>
    </source>
</evidence>
<keyword evidence="4" id="KW-1185">Reference proteome</keyword>
<dbReference type="EMBL" id="JAKRVX010000005">
    <property type="protein sequence ID" value="MCL9817703.1"/>
    <property type="molecule type" value="Genomic_DNA"/>
</dbReference>
<comment type="caution">
    <text evidence="3">The sequence shown here is derived from an EMBL/GenBank/DDBJ whole genome shotgun (WGS) entry which is preliminary data.</text>
</comment>
<sequence>MAALQSFATAVRTVLKTPLLLAIGLAFGLTQSLLVVTQQYPTLNLVVSVMWNLGFLFVLPFFQGGLITAADRALSGQSSRATFFDGGKRHYVRLFFAYILLLGASVLFGLAMLLVLAIGFVTLVVSPVEASVGIVVLGVAVVALFFCYLLFTALIQFYAHAIVLDDYELVSAFARSLGVVRNNILSVTGYTILLVVGGAGFGLLAGSISLLFAPTEGSFSLLPVSFGFQLGGMVVLIAMTAVFVAVYATYSTAFYRELTRKQSSP</sequence>